<keyword evidence="1" id="KW-0808">Transferase</keyword>
<dbReference type="InterPro" id="IPR011009">
    <property type="entry name" value="Kinase-like_dom_sf"/>
</dbReference>
<dbReference type="AlphaFoldDB" id="A0A098YTD9"/>
<dbReference type="InterPro" id="IPR000719">
    <property type="entry name" value="Prot_kinase_dom"/>
</dbReference>
<evidence type="ECO:0000256" key="4">
    <source>
        <dbReference type="ARBA" id="ARBA00022840"/>
    </source>
</evidence>
<evidence type="ECO:0000256" key="3">
    <source>
        <dbReference type="ARBA" id="ARBA00022777"/>
    </source>
</evidence>
<dbReference type="InterPro" id="IPR008271">
    <property type="entry name" value="Ser/Thr_kinase_AS"/>
</dbReference>
<organism evidence="6 7">
    <name type="scientific">Hoylesella timonensis S9-PR14</name>
    <dbReference type="NCBI Taxonomy" id="1401062"/>
    <lineage>
        <taxon>Bacteria</taxon>
        <taxon>Pseudomonadati</taxon>
        <taxon>Bacteroidota</taxon>
        <taxon>Bacteroidia</taxon>
        <taxon>Bacteroidales</taxon>
        <taxon>Prevotellaceae</taxon>
        <taxon>Hoylesella</taxon>
    </lineage>
</organism>
<dbReference type="SUPFAM" id="SSF56112">
    <property type="entry name" value="Protein kinase-like (PK-like)"/>
    <property type="match status" value="1"/>
</dbReference>
<dbReference type="PANTHER" id="PTHR43289">
    <property type="entry name" value="MITOGEN-ACTIVATED PROTEIN KINASE KINASE KINASE 20-RELATED"/>
    <property type="match status" value="1"/>
</dbReference>
<accession>A0A098YTD9</accession>
<dbReference type="GO" id="GO:0004674">
    <property type="term" value="F:protein serine/threonine kinase activity"/>
    <property type="evidence" value="ECO:0007669"/>
    <property type="project" value="TreeGrafter"/>
</dbReference>
<evidence type="ECO:0000313" key="7">
    <source>
        <dbReference type="Proteomes" id="UP000029723"/>
    </source>
</evidence>
<evidence type="ECO:0000256" key="2">
    <source>
        <dbReference type="ARBA" id="ARBA00022741"/>
    </source>
</evidence>
<evidence type="ECO:0000259" key="5">
    <source>
        <dbReference type="PROSITE" id="PS50011"/>
    </source>
</evidence>
<keyword evidence="3" id="KW-0418">Kinase</keyword>
<dbReference type="OrthoDB" id="9813021at2"/>
<evidence type="ECO:0000256" key="1">
    <source>
        <dbReference type="ARBA" id="ARBA00022679"/>
    </source>
</evidence>
<dbReference type="Proteomes" id="UP000029723">
    <property type="component" value="Unassembled WGS sequence"/>
</dbReference>
<dbReference type="PROSITE" id="PS00108">
    <property type="entry name" value="PROTEIN_KINASE_ST"/>
    <property type="match status" value="1"/>
</dbReference>
<gene>
    <name evidence="6" type="ORF">HMPREF9304_07460</name>
</gene>
<comment type="caution">
    <text evidence="6">The sequence shown here is derived from an EMBL/GenBank/DDBJ whole genome shotgun (WGS) entry which is preliminary data.</text>
</comment>
<feature type="domain" description="Protein kinase" evidence="5">
    <location>
        <begin position="9"/>
        <end position="247"/>
    </location>
</feature>
<reference evidence="6 7" key="1">
    <citation type="submission" date="2014-07" db="EMBL/GenBank/DDBJ databases">
        <authorList>
            <person name="McCorrison J."/>
            <person name="Sanka R."/>
            <person name="Torralba M."/>
            <person name="Gillis M."/>
            <person name="Haft D.H."/>
            <person name="Methe B."/>
            <person name="Sutton G."/>
            <person name="Nelson K.E."/>
        </authorList>
    </citation>
    <scope>NUCLEOTIDE SEQUENCE [LARGE SCALE GENOMIC DNA]</scope>
    <source>
        <strain evidence="6 7">S9-PR14</strain>
    </source>
</reference>
<name>A0A098YTD9_9BACT</name>
<keyword evidence="2" id="KW-0547">Nucleotide-binding</keyword>
<dbReference type="PANTHER" id="PTHR43289:SF6">
    <property type="entry name" value="SERINE_THREONINE-PROTEIN KINASE NEKL-3"/>
    <property type="match status" value="1"/>
</dbReference>
<keyword evidence="4" id="KW-0067">ATP-binding</keyword>
<sequence length="430" mass="49766">MEIGDHIDKYIVTEIMHGGMSEVYRVMINGAPVRFVLKRLKEGATEEQLKLFRREMRILQRLKHIHIIEVLEEHYDDECPYYVMPSCNKSLADLATTNDNYKKVILSLQMCEGIRFMHDNDVRHRDIKPQNILIKDDIVKVADFGLSRFVDRDTTTLTSASLAAGTLGYMPPEYSKGKFKDGTIQGDIYMAGKTLYYLFSNGGDVSNVRINRVPLPIATIVEKATQENPEERYSSLTPIIDALNKFKSSLEAIDRQPKSIKEIKEKYQKGSSEYIEEIYKHIISLPEESMKWGNSIRQLSKEDLIEMLKHKRDCINTISNHFMECIGNTSDYIQFDDIDQFVRFTQYIISVNKDVATNQQLLTFFIDLSVNYNRWPSMSILSSILNDVVNADPEHYKLFIYNHKSQLREMQPNLGLNNNFNSEISRIIAK</sequence>
<dbReference type="Gene3D" id="1.10.510.10">
    <property type="entry name" value="Transferase(Phosphotransferase) domain 1"/>
    <property type="match status" value="1"/>
</dbReference>
<evidence type="ECO:0000313" key="6">
    <source>
        <dbReference type="EMBL" id="KGI21913.1"/>
    </source>
</evidence>
<dbReference type="CDD" id="cd14014">
    <property type="entry name" value="STKc_PknB_like"/>
    <property type="match status" value="1"/>
</dbReference>
<dbReference type="EMBL" id="JRPQ01000106">
    <property type="protein sequence ID" value="KGI21913.1"/>
    <property type="molecule type" value="Genomic_DNA"/>
</dbReference>
<proteinExistence type="predicted"/>
<dbReference type="PROSITE" id="PS50011">
    <property type="entry name" value="PROTEIN_KINASE_DOM"/>
    <property type="match status" value="1"/>
</dbReference>
<protein>
    <recommendedName>
        <fullName evidence="5">Protein kinase domain-containing protein</fullName>
    </recommendedName>
</protein>
<dbReference type="SMART" id="SM00220">
    <property type="entry name" value="S_TKc"/>
    <property type="match status" value="1"/>
</dbReference>
<dbReference type="Pfam" id="PF00069">
    <property type="entry name" value="Pkinase"/>
    <property type="match status" value="1"/>
</dbReference>
<dbReference type="GO" id="GO:0005524">
    <property type="term" value="F:ATP binding"/>
    <property type="evidence" value="ECO:0007669"/>
    <property type="project" value="UniProtKB-KW"/>
</dbReference>
<dbReference type="RefSeq" id="WP_036927756.1">
    <property type="nucleotide sequence ID" value="NZ_JRPQ01000106.1"/>
</dbReference>